<dbReference type="AlphaFoldDB" id="A0A7Y7QYF4"/>
<accession>A0A7Y7QYF4</accession>
<gene>
    <name evidence="1" type="ORF">HKX05_05270</name>
    <name evidence="2" type="ORF">HLV41_18620</name>
</gene>
<dbReference type="EMBL" id="JABEOV010000008">
    <property type="protein sequence ID" value="NNG52757.1"/>
    <property type="molecule type" value="Genomic_DNA"/>
</dbReference>
<comment type="caution">
    <text evidence="2">The sequence shown here is derived from an EMBL/GenBank/DDBJ whole genome shotgun (WGS) entry which is preliminary data.</text>
</comment>
<evidence type="ECO:0000313" key="2">
    <source>
        <dbReference type="EMBL" id="NVP33052.1"/>
    </source>
</evidence>
<dbReference type="Proteomes" id="UP000531581">
    <property type="component" value="Unassembled WGS sequence"/>
</dbReference>
<organism evidence="2 3">
    <name type="scientific">Sphingomonas sanguinis</name>
    <dbReference type="NCBI Taxonomy" id="33051"/>
    <lineage>
        <taxon>Bacteria</taxon>
        <taxon>Pseudomonadati</taxon>
        <taxon>Pseudomonadota</taxon>
        <taxon>Alphaproteobacteria</taxon>
        <taxon>Sphingomonadales</taxon>
        <taxon>Sphingomonadaceae</taxon>
        <taxon>Sphingomonas</taxon>
    </lineage>
</organism>
<dbReference type="Proteomes" id="UP000557656">
    <property type="component" value="Unassembled WGS sequence"/>
</dbReference>
<evidence type="ECO:0000313" key="3">
    <source>
        <dbReference type="Proteomes" id="UP000531581"/>
    </source>
</evidence>
<evidence type="ECO:0000313" key="1">
    <source>
        <dbReference type="EMBL" id="NNG52757.1"/>
    </source>
</evidence>
<dbReference type="EMBL" id="JABYQV010000024">
    <property type="protein sequence ID" value="NVP33052.1"/>
    <property type="molecule type" value="Genomic_DNA"/>
</dbReference>
<sequence length="323" mass="37107">MSVLLISSNFFGYPQEIIRALEARGRKVVWFDDRPATDTLTKGLIRLSPKLIERRSAAYFDDVFRKAAAQGIRDVLVIKGEAMSIATIQRMRAMFPDARHTLYFWDSFRNMPAGSADKIDLFDRAFSFDVEDVKADPRLTYRPLFYIERYADVGGIEQDIDVLFIGTAHSDRVAVLDRLKRAMPAGYDFRRILYVRSALLHRIQQATSAAYRRIDPQDFIFSPIPKTEVQQLIGRARIVVDIERSIQTGYTMRTIEMLGSGRKLLTTNPSVRTADFYHPQNQHYVDREAPVIDPAFLRTPWHPQDPALLQRYSLSGWLDTVLG</sequence>
<keyword evidence="4" id="KW-1185">Reference proteome</keyword>
<reference evidence="3 4" key="1">
    <citation type="submission" date="2020-05" db="EMBL/GenBank/DDBJ databases">
        <title>Draft Genome Sequences of Sphingomonas sp. Isolated from the International Space Station.</title>
        <authorList>
            <person name="Bijlani S."/>
            <person name="Singh N.K."/>
            <person name="Mason C.E."/>
            <person name="Wang C.C."/>
            <person name="Venkateswaran K."/>
        </authorList>
    </citation>
    <scope>NUCLEOTIDE SEQUENCE [LARGE SCALE GENOMIC DNA]</scope>
    <source>
        <strain evidence="1 4">IIF7SW-B5</strain>
        <strain evidence="2">ISS-IIF7SWP</strain>
    </source>
</reference>
<protein>
    <recommendedName>
        <fullName evidence="5">Lipopolysaccharide biosynthesis protein</fullName>
    </recommendedName>
</protein>
<proteinExistence type="predicted"/>
<dbReference type="RefSeq" id="WP_170172144.1">
    <property type="nucleotide sequence ID" value="NZ_JABEOV010000008.1"/>
</dbReference>
<name>A0A7Y7QYF4_9SPHN</name>
<evidence type="ECO:0008006" key="5">
    <source>
        <dbReference type="Google" id="ProtNLM"/>
    </source>
</evidence>
<evidence type="ECO:0000313" key="4">
    <source>
        <dbReference type="Proteomes" id="UP000557656"/>
    </source>
</evidence>